<evidence type="ECO:0000313" key="3">
    <source>
        <dbReference type="Proteomes" id="UP000027238"/>
    </source>
</evidence>
<dbReference type="EMBL" id="JMSE01000948">
    <property type="protein sequence ID" value="KDN66280.1"/>
    <property type="molecule type" value="Genomic_DNA"/>
</dbReference>
<evidence type="ECO:0000256" key="1">
    <source>
        <dbReference type="SAM" id="MobiDB-lite"/>
    </source>
</evidence>
<dbReference type="Proteomes" id="UP000027238">
    <property type="component" value="Unassembled WGS sequence"/>
</dbReference>
<evidence type="ECO:0000313" key="2">
    <source>
        <dbReference type="EMBL" id="KDN66280.1"/>
    </source>
</evidence>
<feature type="region of interest" description="Disordered" evidence="1">
    <location>
        <begin position="68"/>
        <end position="89"/>
    </location>
</feature>
<keyword evidence="3" id="KW-1185">Reference proteome</keyword>
<dbReference type="HOGENOM" id="CLU_2454647_0_0_1"/>
<reference evidence="3" key="1">
    <citation type="journal article" date="2014" name="Genome Announc.">
        <title>Draft genome sequence of Colletotrichum sublineola, a destructive pathogen of cultivated sorghum.</title>
        <authorList>
            <person name="Baroncelli R."/>
            <person name="Sanz-Martin J.M."/>
            <person name="Rech G.E."/>
            <person name="Sukno S.A."/>
            <person name="Thon M.R."/>
        </authorList>
    </citation>
    <scope>NUCLEOTIDE SEQUENCE [LARGE SCALE GENOMIC DNA]</scope>
    <source>
        <strain evidence="3">TX430BB</strain>
    </source>
</reference>
<dbReference type="AlphaFoldDB" id="A0A066XJV1"/>
<name>A0A066XJV1_COLSU</name>
<organism evidence="2 3">
    <name type="scientific">Colletotrichum sublineola</name>
    <name type="common">Sorghum anthracnose fungus</name>
    <dbReference type="NCBI Taxonomy" id="1173701"/>
    <lineage>
        <taxon>Eukaryota</taxon>
        <taxon>Fungi</taxon>
        <taxon>Dikarya</taxon>
        <taxon>Ascomycota</taxon>
        <taxon>Pezizomycotina</taxon>
        <taxon>Sordariomycetes</taxon>
        <taxon>Hypocreomycetidae</taxon>
        <taxon>Glomerellales</taxon>
        <taxon>Glomerellaceae</taxon>
        <taxon>Colletotrichum</taxon>
        <taxon>Colletotrichum graminicola species complex</taxon>
    </lineage>
</organism>
<gene>
    <name evidence="2" type="ORF">CSUB01_03856</name>
</gene>
<protein>
    <submittedName>
        <fullName evidence="2">Uncharacterized protein</fullName>
    </submittedName>
</protein>
<sequence length="89" mass="9418">MTKPSEPAVLSVEAKVASLVTRQTWCGTPSEASEGGWLRATTGHDTPQAALSSVPILVTCDSWSDFISTRRPAGDTEKGGNGLWANDEE</sequence>
<comment type="caution">
    <text evidence="2">The sequence shown here is derived from an EMBL/GenBank/DDBJ whole genome shotgun (WGS) entry which is preliminary data.</text>
</comment>
<proteinExistence type="predicted"/>
<accession>A0A066XJV1</accession>